<keyword evidence="6" id="KW-1185">Reference proteome</keyword>
<dbReference type="InterPro" id="IPR007197">
    <property type="entry name" value="rSAM"/>
</dbReference>
<name>D9SUF7_CLOC7</name>
<proteinExistence type="predicted"/>
<dbReference type="SFLD" id="SFLDG01084">
    <property type="entry name" value="Uncharacterised_Radical_SAM_Su"/>
    <property type="match status" value="1"/>
</dbReference>
<dbReference type="HOGENOM" id="CLU_015525_2_0_9"/>
<dbReference type="Gene3D" id="3.80.30.30">
    <property type="match status" value="1"/>
</dbReference>
<evidence type="ECO:0000256" key="1">
    <source>
        <dbReference type="ARBA" id="ARBA00022723"/>
    </source>
</evidence>
<evidence type="ECO:0000256" key="3">
    <source>
        <dbReference type="ARBA" id="ARBA00023014"/>
    </source>
</evidence>
<dbReference type="SMART" id="SM00729">
    <property type="entry name" value="Elp3"/>
    <property type="match status" value="1"/>
</dbReference>
<keyword evidence="1" id="KW-0479">Metal-binding</keyword>
<feature type="domain" description="Elp3/MiaA/NifB-like radical SAM core" evidence="4">
    <location>
        <begin position="23"/>
        <end position="242"/>
    </location>
</feature>
<protein>
    <submittedName>
        <fullName evidence="5">Radical SAM domain protein</fullName>
    </submittedName>
</protein>
<dbReference type="PANTHER" id="PTHR43432:SF5">
    <property type="entry name" value="ELP3_MIAA_NIFB-LIKE RADICAL SAM CORE DOMAIN-CONTAINING PROTEIN"/>
    <property type="match status" value="1"/>
</dbReference>
<dbReference type="OrthoDB" id="9785699at2"/>
<sequence>MIKEIDAKVLLSPNKKPSGWFGTNYLFNIYRGCEHRCIYCDSRSLCYKIENFDELIVKRNAIELLRKELKGKRKKGTIGTGSMSDPYTISEKKYSLTRGCLEAIAEYNFPVHITTKSNLILRDIDLLEEINKTYASVAITITTTNDALAKKIEPFAPSSTDRFKALGVLATIGICTSITMMPILPFIEDTEENILDIVEKANYYGVKYIVPWLGMSLRDMQRYYYYEKLDENFPGIREKYEKSFGNNYKCSARNMNKLWYLLSDACNKYGISLKMPSYQSKISSVQLDFLDKL</sequence>
<evidence type="ECO:0000313" key="6">
    <source>
        <dbReference type="Proteomes" id="UP000002730"/>
    </source>
</evidence>
<evidence type="ECO:0000313" key="5">
    <source>
        <dbReference type="EMBL" id="ADL52912.1"/>
    </source>
</evidence>
<evidence type="ECO:0000259" key="4">
    <source>
        <dbReference type="SMART" id="SM00729"/>
    </source>
</evidence>
<gene>
    <name evidence="5" type="ordered locus">Clocel_3226</name>
</gene>
<dbReference type="GO" id="GO:0046872">
    <property type="term" value="F:metal ion binding"/>
    <property type="evidence" value="ECO:0007669"/>
    <property type="project" value="UniProtKB-KW"/>
</dbReference>
<dbReference type="GO" id="GO:0051536">
    <property type="term" value="F:iron-sulfur cluster binding"/>
    <property type="evidence" value="ECO:0007669"/>
    <property type="project" value="UniProtKB-KW"/>
</dbReference>
<dbReference type="AlphaFoldDB" id="D9SUF7"/>
<dbReference type="SUPFAM" id="SSF102114">
    <property type="entry name" value="Radical SAM enzymes"/>
    <property type="match status" value="1"/>
</dbReference>
<dbReference type="PANTHER" id="PTHR43432">
    <property type="entry name" value="SLR0285 PROTEIN"/>
    <property type="match status" value="1"/>
</dbReference>
<dbReference type="CDD" id="cd01335">
    <property type="entry name" value="Radical_SAM"/>
    <property type="match status" value="1"/>
</dbReference>
<reference evidence="5 6" key="1">
    <citation type="submission" date="2010-08" db="EMBL/GenBank/DDBJ databases">
        <title>Complete sequence of Clostridium cellulovorans 743B.</title>
        <authorList>
            <consortium name="US DOE Joint Genome Institute"/>
            <person name="Lucas S."/>
            <person name="Copeland A."/>
            <person name="Lapidus A."/>
            <person name="Cheng J.-F."/>
            <person name="Bruce D."/>
            <person name="Goodwin L."/>
            <person name="Pitluck S."/>
            <person name="Chertkov O."/>
            <person name="Detter J.C."/>
            <person name="Han C."/>
            <person name="Tapia R."/>
            <person name="Land M."/>
            <person name="Hauser L."/>
            <person name="Chang Y.-J."/>
            <person name="Jeffries C."/>
            <person name="Kyrpides N."/>
            <person name="Ivanova N."/>
            <person name="Mikhailova N."/>
            <person name="Hemme C.L."/>
            <person name="Woyke T."/>
        </authorList>
    </citation>
    <scope>NUCLEOTIDE SEQUENCE [LARGE SCALE GENOMIC DNA]</scope>
    <source>
        <strain evidence="6">ATCC 35296 / DSM 3052 / OCM 3 / 743B</strain>
    </source>
</reference>
<dbReference type="InterPro" id="IPR058240">
    <property type="entry name" value="rSAM_sf"/>
</dbReference>
<dbReference type="STRING" id="573061.Clocel_3226"/>
<organism evidence="5 6">
    <name type="scientific">Clostridium cellulovorans (strain ATCC 35296 / DSM 3052 / OCM 3 / 743B)</name>
    <dbReference type="NCBI Taxonomy" id="573061"/>
    <lineage>
        <taxon>Bacteria</taxon>
        <taxon>Bacillati</taxon>
        <taxon>Bacillota</taxon>
        <taxon>Clostridia</taxon>
        <taxon>Eubacteriales</taxon>
        <taxon>Clostridiaceae</taxon>
        <taxon>Clostridium</taxon>
    </lineage>
</organism>
<dbReference type="eggNOG" id="COG1533">
    <property type="taxonomic scope" value="Bacteria"/>
</dbReference>
<dbReference type="Proteomes" id="UP000002730">
    <property type="component" value="Chromosome"/>
</dbReference>
<keyword evidence="3" id="KW-0411">Iron-sulfur</keyword>
<dbReference type="GO" id="GO:0003824">
    <property type="term" value="F:catalytic activity"/>
    <property type="evidence" value="ECO:0007669"/>
    <property type="project" value="InterPro"/>
</dbReference>
<dbReference type="InterPro" id="IPR040086">
    <property type="entry name" value="MJ0683-like"/>
</dbReference>
<dbReference type="SFLD" id="SFLDS00029">
    <property type="entry name" value="Radical_SAM"/>
    <property type="match status" value="1"/>
</dbReference>
<keyword evidence="2" id="KW-0408">Iron</keyword>
<dbReference type="EMBL" id="CP002160">
    <property type="protein sequence ID" value="ADL52912.1"/>
    <property type="molecule type" value="Genomic_DNA"/>
</dbReference>
<dbReference type="RefSeq" id="WP_010073297.1">
    <property type="nucleotide sequence ID" value="NC_014393.1"/>
</dbReference>
<dbReference type="Pfam" id="PF04055">
    <property type="entry name" value="Radical_SAM"/>
    <property type="match status" value="1"/>
</dbReference>
<evidence type="ECO:0000256" key="2">
    <source>
        <dbReference type="ARBA" id="ARBA00023004"/>
    </source>
</evidence>
<accession>D9SUF7</accession>
<dbReference type="KEGG" id="ccb:Clocel_3226"/>
<dbReference type="InterPro" id="IPR006638">
    <property type="entry name" value="Elp3/MiaA/NifB-like_rSAM"/>
</dbReference>